<dbReference type="SUPFAM" id="SSF50978">
    <property type="entry name" value="WD40 repeat-like"/>
    <property type="match status" value="1"/>
</dbReference>
<evidence type="ECO:0000256" key="1">
    <source>
        <dbReference type="ARBA" id="ARBA00022574"/>
    </source>
</evidence>
<reference evidence="6 7" key="1">
    <citation type="journal article" date="2018" name="MBio">
        <title>Comparative Genomics Reveals the Core Gene Toolbox for the Fungus-Insect Symbiosis.</title>
        <authorList>
            <person name="Wang Y."/>
            <person name="Stata M."/>
            <person name="Wang W."/>
            <person name="Stajich J.E."/>
            <person name="White M.M."/>
            <person name="Moncalvo J.M."/>
        </authorList>
    </citation>
    <scope>NUCLEOTIDE SEQUENCE [LARGE SCALE GENOMIC DNA]</scope>
    <source>
        <strain evidence="6 7">AUS-77-4</strain>
    </source>
</reference>
<feature type="domain" description="WDR36/Utp21 N-terminal" evidence="5">
    <location>
        <begin position="1"/>
        <end position="112"/>
    </location>
</feature>
<feature type="repeat" description="WD" evidence="3">
    <location>
        <begin position="356"/>
        <end position="397"/>
    </location>
</feature>
<keyword evidence="2" id="KW-0677">Repeat</keyword>
<gene>
    <name evidence="6" type="ORF">BB559_003157</name>
</gene>
<protein>
    <submittedName>
        <fullName evidence="6">Uncharacterized protein</fullName>
    </submittedName>
</protein>
<accession>A0A2T9YN62</accession>
<dbReference type="EMBL" id="MBFT01000301">
    <property type="protein sequence ID" value="PVU93772.1"/>
    <property type="molecule type" value="Genomic_DNA"/>
</dbReference>
<dbReference type="InterPro" id="IPR015943">
    <property type="entry name" value="WD40/YVTN_repeat-like_dom_sf"/>
</dbReference>
<comment type="caution">
    <text evidence="6">The sequence shown here is derived from an EMBL/GenBank/DDBJ whole genome shotgun (WGS) entry which is preliminary data.</text>
</comment>
<evidence type="ECO:0000256" key="2">
    <source>
        <dbReference type="ARBA" id="ARBA00022737"/>
    </source>
</evidence>
<dbReference type="PROSITE" id="PS00678">
    <property type="entry name" value="WD_REPEATS_1"/>
    <property type="match status" value="2"/>
</dbReference>
<dbReference type="PANTHER" id="PTHR22840">
    <property type="entry name" value="WD REPEAT-CONTAINING PROTEIN 36"/>
    <property type="match status" value="1"/>
</dbReference>
<dbReference type="InterPro" id="IPR036322">
    <property type="entry name" value="WD40_repeat_dom_sf"/>
</dbReference>
<name>A0A2T9YN62_9FUNG</name>
<evidence type="ECO:0000259" key="5">
    <source>
        <dbReference type="Pfam" id="PF25171"/>
    </source>
</evidence>
<evidence type="ECO:0000313" key="7">
    <source>
        <dbReference type="Proteomes" id="UP000245699"/>
    </source>
</evidence>
<sequence length="710" mass="79979">MEQSPALDVLGIGFLDGQVLLVNILEDQKLISFHQEGKVTSISFRTDLDNQAMMASANLDGDISIWNLEKKRIVCNMKNAHDGVIGKVTFIHGQPLLISSGEDNKIVEWLFDNYSGGDYGWPRVLKQRSGHYSSPQKIRFYGKDGKKILSAGRDQTLRMFSVIRDSQSVELSQRLSGKKAKRETRLPNIIQFAAEETREKDWDNIIACHSGQAFSTTWSMSHKAIGKHEYTPKDFSIVKATAISVCGNFGFVGTLSGNVEMFNMQSGQFRKTFKGHTKTITGIQTDESNKYIYTSSLDKTIKIFKQQDQSLVKSIDISSIPSSIVLHRSSGLIVAICDDMVIRVYDAEAGKLVRQFEGHKNQITDVAFSPDGRWLVSASLDSTIRTWDLPTGYLIDIFKVDSIPISLDFSPTFDFLVTSHSDKVGLCLWSNKAMFEHVEFRKISDVDIATVNVPASEFGPSDEDHVDIDGVDSQTDLVDEQEQINGLRFMLPEQMMEKSLLTLSNEPKNKWQTLLNLDLIKKRNKPVLPKKEPESAPFFLPTSQGVEPKFEKPKNLDSEKIDGDDDEMDVDSKVTFGFGQIETEMTQLLKKGGEINNYLEFFDYMSRQSVSSIDYEIRSLGGESDLLLLFKAIGWQLEEKKLFDATQAYLRVAINVHSDIIVDALTQEDQDADGLKSALKKILDLCETEWGQMDSLIRYTTCLVDHFTML</sequence>
<dbReference type="InterPro" id="IPR007319">
    <property type="entry name" value="WDR36/Utp21_C"/>
</dbReference>
<dbReference type="GO" id="GO:0034388">
    <property type="term" value="C:Pwp2p-containing subcomplex of 90S preribosome"/>
    <property type="evidence" value="ECO:0007669"/>
    <property type="project" value="TreeGrafter"/>
</dbReference>
<dbReference type="InterPro" id="IPR019775">
    <property type="entry name" value="WD40_repeat_CS"/>
</dbReference>
<feature type="domain" description="WDR36/Utp21 C-terminal" evidence="4">
    <location>
        <begin position="496"/>
        <end position="707"/>
    </location>
</feature>
<keyword evidence="7" id="KW-1185">Reference proteome</keyword>
<dbReference type="PANTHER" id="PTHR22840:SF12">
    <property type="entry name" value="WD REPEAT-CONTAINING PROTEIN 36"/>
    <property type="match status" value="1"/>
</dbReference>
<dbReference type="Gene3D" id="2.130.10.10">
    <property type="entry name" value="YVTN repeat-like/Quinoprotein amine dehydrogenase"/>
    <property type="match status" value="2"/>
</dbReference>
<dbReference type="AlphaFoldDB" id="A0A2T9YN62"/>
<dbReference type="STRING" id="61424.A0A2T9YN62"/>
<dbReference type="InterPro" id="IPR059157">
    <property type="entry name" value="WDR36-Utp21_N"/>
</dbReference>
<evidence type="ECO:0000313" key="6">
    <source>
        <dbReference type="EMBL" id="PVU93772.1"/>
    </source>
</evidence>
<keyword evidence="1 3" id="KW-0853">WD repeat</keyword>
<evidence type="ECO:0000256" key="3">
    <source>
        <dbReference type="PROSITE-ProRule" id="PRU00221"/>
    </source>
</evidence>
<evidence type="ECO:0000259" key="4">
    <source>
        <dbReference type="Pfam" id="PF04192"/>
    </source>
</evidence>
<dbReference type="GO" id="GO:0032040">
    <property type="term" value="C:small-subunit processome"/>
    <property type="evidence" value="ECO:0007669"/>
    <property type="project" value="InterPro"/>
</dbReference>
<organism evidence="6 7">
    <name type="scientific">Furculomyces boomerangus</name>
    <dbReference type="NCBI Taxonomy" id="61424"/>
    <lineage>
        <taxon>Eukaryota</taxon>
        <taxon>Fungi</taxon>
        <taxon>Fungi incertae sedis</taxon>
        <taxon>Zoopagomycota</taxon>
        <taxon>Kickxellomycotina</taxon>
        <taxon>Harpellomycetes</taxon>
        <taxon>Harpellales</taxon>
        <taxon>Harpellaceae</taxon>
        <taxon>Furculomyces</taxon>
    </lineage>
</organism>
<feature type="repeat" description="WD" evidence="3">
    <location>
        <begin position="273"/>
        <end position="314"/>
    </location>
</feature>
<dbReference type="PROSITE" id="PS50082">
    <property type="entry name" value="WD_REPEATS_2"/>
    <property type="match status" value="2"/>
</dbReference>
<dbReference type="Pfam" id="PF04192">
    <property type="entry name" value="Utp21"/>
    <property type="match status" value="1"/>
</dbReference>
<dbReference type="Proteomes" id="UP000245699">
    <property type="component" value="Unassembled WGS sequence"/>
</dbReference>
<dbReference type="PROSITE" id="PS50294">
    <property type="entry name" value="WD_REPEATS_REGION"/>
    <property type="match status" value="1"/>
</dbReference>
<dbReference type="Pfam" id="PF25171">
    <property type="entry name" value="Beta-prop_WDR36-Utp21_1st"/>
    <property type="match status" value="1"/>
</dbReference>
<dbReference type="InterPro" id="IPR001680">
    <property type="entry name" value="WD40_rpt"/>
</dbReference>
<dbReference type="OrthoDB" id="10250769at2759"/>
<dbReference type="GO" id="GO:0006364">
    <property type="term" value="P:rRNA processing"/>
    <property type="evidence" value="ECO:0007669"/>
    <property type="project" value="InterPro"/>
</dbReference>
<dbReference type="SMART" id="SM00320">
    <property type="entry name" value="WD40"/>
    <property type="match status" value="7"/>
</dbReference>
<proteinExistence type="predicted"/>
<dbReference type="Pfam" id="PF25168">
    <property type="entry name" value="Beta-prop_WDR36-Utp21_2nd"/>
    <property type="match status" value="1"/>
</dbReference>